<feature type="compositionally biased region" description="Gly residues" evidence="1">
    <location>
        <begin position="344"/>
        <end position="377"/>
    </location>
</feature>
<comment type="caution">
    <text evidence="2">The sequence shown here is derived from an EMBL/GenBank/DDBJ whole genome shotgun (WGS) entry which is preliminary data.</text>
</comment>
<feature type="compositionally biased region" description="Low complexity" evidence="1">
    <location>
        <begin position="75"/>
        <end position="94"/>
    </location>
</feature>
<dbReference type="Proteomes" id="UP000613740">
    <property type="component" value="Unassembled WGS sequence"/>
</dbReference>
<keyword evidence="3" id="KW-1185">Reference proteome</keyword>
<feature type="compositionally biased region" description="Gly residues" evidence="1">
    <location>
        <begin position="95"/>
        <end position="110"/>
    </location>
</feature>
<feature type="compositionally biased region" description="Basic and acidic residues" evidence="1">
    <location>
        <begin position="159"/>
        <end position="170"/>
    </location>
</feature>
<dbReference type="OrthoDB" id="551874at2759"/>
<evidence type="ECO:0000313" key="3">
    <source>
        <dbReference type="Proteomes" id="UP000613740"/>
    </source>
</evidence>
<feature type="region of interest" description="Disordered" evidence="1">
    <location>
        <begin position="325"/>
        <end position="379"/>
    </location>
</feature>
<feature type="compositionally biased region" description="Gly residues" evidence="1">
    <location>
        <begin position="262"/>
        <end position="272"/>
    </location>
</feature>
<evidence type="ECO:0000256" key="1">
    <source>
        <dbReference type="SAM" id="MobiDB-lite"/>
    </source>
</evidence>
<sequence length="423" mass="41099">MQGQDSDPASFFFATGPEGFSLAAADDAWNEGGYQAVEGDSEDDVMRRLRPSFADPRALAGPGAPSSSLRDDGRGATAAGGAYAEGAAAATAASRGGGGGGGLGGSWGGDEAGRRRLGGRWGAGGKGHAEPGGGAGTVGPRAHGGGGGDDVSSLPWRSRSHDDARRHAGPTDRMPYYGGGDVLPRDQLPPYGYVVGTADVPLPYSSGYSRLHGGDEAVGATAGGAADTRGGGGSGTGSGAAGVFGAATAQAARAAAADRGESSGGGAAGGGVAVPTTRSWPAHGERPEEGFVSGGRHVLYWWAGGWVGGWVGGGADIPLDDLTSGHWHHSPRPPGVSSLQAVASGGGGGGSRGGGGVKEGGGITATASGGGGGGGGAVLEDDVMEVETDTPGGYHVAARVLHPADSRDPQEFVVTATSVSPPK</sequence>
<protein>
    <submittedName>
        <fullName evidence="2">Uncharacterized protein</fullName>
    </submittedName>
</protein>
<name>A0A835SQE3_9CHLO</name>
<proteinExistence type="predicted"/>
<feature type="region of interest" description="Disordered" evidence="1">
    <location>
        <begin position="33"/>
        <end position="179"/>
    </location>
</feature>
<reference evidence="2" key="1">
    <citation type="journal article" date="2020" name="bioRxiv">
        <title>Comparative genomics of Chlamydomonas.</title>
        <authorList>
            <person name="Craig R.J."/>
            <person name="Hasan A.R."/>
            <person name="Ness R.W."/>
            <person name="Keightley P.D."/>
        </authorList>
    </citation>
    <scope>NUCLEOTIDE SEQUENCE</scope>
    <source>
        <strain evidence="2">CCAP 11/173</strain>
    </source>
</reference>
<organism evidence="2 3">
    <name type="scientific">Chlamydomonas schloesseri</name>
    <dbReference type="NCBI Taxonomy" id="2026947"/>
    <lineage>
        <taxon>Eukaryota</taxon>
        <taxon>Viridiplantae</taxon>
        <taxon>Chlorophyta</taxon>
        <taxon>core chlorophytes</taxon>
        <taxon>Chlorophyceae</taxon>
        <taxon>CS clade</taxon>
        <taxon>Chlamydomonadales</taxon>
        <taxon>Chlamydomonadaceae</taxon>
        <taxon>Chlamydomonas</taxon>
    </lineage>
</organism>
<evidence type="ECO:0000313" key="2">
    <source>
        <dbReference type="EMBL" id="KAG2429407.1"/>
    </source>
</evidence>
<feature type="compositionally biased region" description="Gly residues" evidence="1">
    <location>
        <begin position="119"/>
        <end position="149"/>
    </location>
</feature>
<gene>
    <name evidence="2" type="ORF">HYH02_014062</name>
</gene>
<feature type="region of interest" description="Disordered" evidence="1">
    <location>
        <begin position="257"/>
        <end position="291"/>
    </location>
</feature>
<dbReference type="AlphaFoldDB" id="A0A835SQE3"/>
<dbReference type="EMBL" id="JAEHOD010000086">
    <property type="protein sequence ID" value="KAG2429407.1"/>
    <property type="molecule type" value="Genomic_DNA"/>
</dbReference>
<accession>A0A835SQE3</accession>